<gene>
    <name evidence="1" type="ORF">Bca52824_005066</name>
    <name evidence="2" type="ORF">Bca52824_005067</name>
</gene>
<organism evidence="2 3">
    <name type="scientific">Brassica carinata</name>
    <name type="common">Ethiopian mustard</name>
    <name type="synonym">Abyssinian cabbage</name>
    <dbReference type="NCBI Taxonomy" id="52824"/>
    <lineage>
        <taxon>Eukaryota</taxon>
        <taxon>Viridiplantae</taxon>
        <taxon>Streptophyta</taxon>
        <taxon>Embryophyta</taxon>
        <taxon>Tracheophyta</taxon>
        <taxon>Spermatophyta</taxon>
        <taxon>Magnoliopsida</taxon>
        <taxon>eudicotyledons</taxon>
        <taxon>Gunneridae</taxon>
        <taxon>Pentapetalae</taxon>
        <taxon>rosids</taxon>
        <taxon>malvids</taxon>
        <taxon>Brassicales</taxon>
        <taxon>Brassicaceae</taxon>
        <taxon>Brassiceae</taxon>
        <taxon>Brassica</taxon>
    </lineage>
</organism>
<sequence>MGRNLRTASLPGVNGANEIFPARDGIVRMMMELMDYQPVESNTNWSGYVATPPPQSLPPS</sequence>
<reference evidence="2 3" key="1">
    <citation type="submission" date="2020-02" db="EMBL/GenBank/DDBJ databases">
        <authorList>
            <person name="Ma Q."/>
            <person name="Huang Y."/>
            <person name="Song X."/>
            <person name="Pei D."/>
        </authorList>
    </citation>
    <scope>NUCLEOTIDE SEQUENCE [LARGE SCALE GENOMIC DNA]</scope>
    <source>
        <strain evidence="2">Sxm20200214</strain>
        <tissue evidence="2">Leaf</tissue>
    </source>
</reference>
<evidence type="ECO:0000313" key="2">
    <source>
        <dbReference type="EMBL" id="KAG2333887.1"/>
    </source>
</evidence>
<dbReference type="EMBL" id="JAAMPC010000001">
    <property type="protein sequence ID" value="KAG2333887.1"/>
    <property type="molecule type" value="Genomic_DNA"/>
</dbReference>
<dbReference type="EMBL" id="JAAMPC010000001">
    <property type="protein sequence ID" value="KAG2333886.1"/>
    <property type="molecule type" value="Genomic_DNA"/>
</dbReference>
<dbReference type="AlphaFoldDB" id="A0A8X7WQW5"/>
<evidence type="ECO:0000313" key="3">
    <source>
        <dbReference type="Proteomes" id="UP000886595"/>
    </source>
</evidence>
<protein>
    <submittedName>
        <fullName evidence="2">Uncharacterized protein</fullName>
    </submittedName>
</protein>
<accession>A0A8X7WQW5</accession>
<evidence type="ECO:0000313" key="1">
    <source>
        <dbReference type="EMBL" id="KAG2333886.1"/>
    </source>
</evidence>
<proteinExistence type="predicted"/>
<keyword evidence="3" id="KW-1185">Reference proteome</keyword>
<name>A0A8X7WQW5_BRACI</name>
<comment type="caution">
    <text evidence="2">The sequence shown here is derived from an EMBL/GenBank/DDBJ whole genome shotgun (WGS) entry which is preliminary data.</text>
</comment>
<dbReference type="Proteomes" id="UP000886595">
    <property type="component" value="Unassembled WGS sequence"/>
</dbReference>
<dbReference type="OrthoDB" id="1096716at2759"/>